<sequence>MPFSAYSVDTEDYYTFLPSDDSTSDLEDASMSPSDVKTNETMASVFESSSYLDPPPLARDVLTPIRSLNSSRAMHKTSRRAEKAVKTLATGVFVLGDEEVIVSPRALELHNTRIMQLQEALDAAGDSVAIKNHIMGDAPFQFVIQHNKVNLSEEIVEFSSASPMPMIERVDGHAPEKKRLGMRRSSSMTQVGKDEEEDELMNPDPLYDDQLDDADEQWVQTNFVGKHATKQVTDAMLCCPCCFVTVCMVCERHATFTNQYRATAAINCRVKRDETLTYTSGEKSNVLASLPFHKRQNLDATKEATTNGARKLQNDEFYAVVCSDCSTLVGAFDKDQHFHFFNVLPSNF</sequence>
<proteinExistence type="predicted"/>
<feature type="region of interest" description="Disordered" evidence="1">
    <location>
        <begin position="181"/>
        <end position="202"/>
    </location>
</feature>
<dbReference type="OrthoDB" id="122464at2759"/>
<dbReference type="InterPro" id="IPR019370">
    <property type="entry name" value="E2F-assoc_phosphoprotein"/>
</dbReference>
<evidence type="ECO:0000313" key="2">
    <source>
        <dbReference type="EMBL" id="CEG38182.1"/>
    </source>
</evidence>
<dbReference type="STRING" id="4781.A0A0P1ACV4"/>
<dbReference type="GeneID" id="36403325"/>
<dbReference type="OMA" id="PFHKRQN"/>
<dbReference type="Pfam" id="PF10238">
    <property type="entry name" value="Eapp_C"/>
    <property type="match status" value="1"/>
</dbReference>
<evidence type="ECO:0000313" key="3">
    <source>
        <dbReference type="Proteomes" id="UP000054928"/>
    </source>
</evidence>
<dbReference type="EMBL" id="CCYD01000321">
    <property type="protein sequence ID" value="CEG38182.1"/>
    <property type="molecule type" value="Genomic_DNA"/>
</dbReference>
<accession>A0A0P1ACV4</accession>
<dbReference type="GO" id="GO:0005634">
    <property type="term" value="C:nucleus"/>
    <property type="evidence" value="ECO:0007669"/>
    <property type="project" value="TreeGrafter"/>
</dbReference>
<dbReference type="Proteomes" id="UP000054928">
    <property type="component" value="Unassembled WGS sequence"/>
</dbReference>
<reference evidence="3" key="1">
    <citation type="submission" date="2014-09" db="EMBL/GenBank/DDBJ databases">
        <authorList>
            <person name="Sharma Rahul"/>
            <person name="Thines Marco"/>
        </authorList>
    </citation>
    <scope>NUCLEOTIDE SEQUENCE [LARGE SCALE GENOMIC DNA]</scope>
</reference>
<dbReference type="RefSeq" id="XP_024574551.1">
    <property type="nucleotide sequence ID" value="XM_024723590.1"/>
</dbReference>
<evidence type="ECO:0000256" key="1">
    <source>
        <dbReference type="SAM" id="MobiDB-lite"/>
    </source>
</evidence>
<protein>
    <submittedName>
        <fullName evidence="2">Uncharacterized conserved protein</fullName>
    </submittedName>
</protein>
<feature type="region of interest" description="Disordered" evidence="1">
    <location>
        <begin position="17"/>
        <end position="37"/>
    </location>
</feature>
<dbReference type="PANTHER" id="PTHR15967:SF0">
    <property type="entry name" value="E2F-ASSOCIATED PHOSPHOPROTEIN"/>
    <property type="match status" value="1"/>
</dbReference>
<dbReference type="AlphaFoldDB" id="A0A0P1ACV4"/>
<keyword evidence="3" id="KW-1185">Reference proteome</keyword>
<organism evidence="2 3">
    <name type="scientific">Plasmopara halstedii</name>
    <name type="common">Downy mildew of sunflower</name>
    <dbReference type="NCBI Taxonomy" id="4781"/>
    <lineage>
        <taxon>Eukaryota</taxon>
        <taxon>Sar</taxon>
        <taxon>Stramenopiles</taxon>
        <taxon>Oomycota</taxon>
        <taxon>Peronosporomycetes</taxon>
        <taxon>Peronosporales</taxon>
        <taxon>Peronosporaceae</taxon>
        <taxon>Plasmopara</taxon>
    </lineage>
</organism>
<name>A0A0P1ACV4_PLAHL</name>
<dbReference type="PANTHER" id="PTHR15967">
    <property type="entry name" value="E2F-ASSOCIATED PHOSPHOPROTEIN"/>
    <property type="match status" value="1"/>
</dbReference>